<comment type="caution">
    <text evidence="3">The sequence shown here is derived from an EMBL/GenBank/DDBJ whole genome shotgun (WGS) entry which is preliminary data.</text>
</comment>
<evidence type="ECO:0000313" key="4">
    <source>
        <dbReference type="Proteomes" id="UP000275408"/>
    </source>
</evidence>
<dbReference type="GO" id="GO:0000209">
    <property type="term" value="P:protein polyubiquitination"/>
    <property type="evidence" value="ECO:0007669"/>
    <property type="project" value="TreeGrafter"/>
</dbReference>
<name>A0A3M6U2U4_POCDA</name>
<sequence length="452" mass="51254">MGTNTSHFRPTEEFSLINRAAVPRLSGRSHRSLPIENRHGHLFDVVIQLKHEDKDIYSCFFPSDDDSVLLTASKVEQTTFFRHNREFSSIRLWDLNQKQINTGFLADFPRSFRSCDFSPDGQLVVCIFSEDSLALVRMRSWKTTSAEVVHMRRFWRKRRGVLMCCSFSPDGRSLVVASKLTGDLNHICIIDIASKKMVRKMKSATNSSSKIRGHPRSCVFSPDGLFLAVSCTSGQLIVFDTQDFHIHSSLDLDTSTSSTCLCLPFRHSSRRTLSSHLQCWYLFDPRYGHKYLTSCLEDGTIQTWSLTADDPGLTCIQLAYALQTPWQKIRSAAFSPDGTMLAVGTSDSKVLALNSESLSVLFVLNAHLQPDGLRTWYQNTEVSCLAFTRTCQQVAAGYKDGRVRVWQLPLILNLQHMCRLVVINHVPAQEIPELPLPAHLIRYLLFSPLKQF</sequence>
<dbReference type="InterPro" id="IPR015943">
    <property type="entry name" value="WD40/YVTN_repeat-like_dom_sf"/>
</dbReference>
<evidence type="ECO:0000256" key="1">
    <source>
        <dbReference type="ARBA" id="ARBA00022786"/>
    </source>
</evidence>
<dbReference type="OrthoDB" id="2013972at2759"/>
<dbReference type="InterPro" id="IPR001680">
    <property type="entry name" value="WD40_rpt"/>
</dbReference>
<dbReference type="InterPro" id="IPR036036">
    <property type="entry name" value="SOCS_box-like_dom_sf"/>
</dbReference>
<dbReference type="SMART" id="SM00320">
    <property type="entry name" value="WD40"/>
    <property type="match status" value="6"/>
</dbReference>
<gene>
    <name evidence="3" type="ORF">pdam_00005324</name>
</gene>
<proteinExistence type="predicted"/>
<dbReference type="SUPFAM" id="SSF158235">
    <property type="entry name" value="SOCS box-like"/>
    <property type="match status" value="1"/>
</dbReference>
<dbReference type="InterPro" id="IPR001496">
    <property type="entry name" value="SOCS_box"/>
</dbReference>
<dbReference type="EMBL" id="RCHS01002320">
    <property type="protein sequence ID" value="RMX48003.1"/>
    <property type="molecule type" value="Genomic_DNA"/>
</dbReference>
<dbReference type="SUPFAM" id="SSF69322">
    <property type="entry name" value="Tricorn protease domain 2"/>
    <property type="match status" value="1"/>
</dbReference>
<dbReference type="InterPro" id="IPR011659">
    <property type="entry name" value="WD40"/>
</dbReference>
<dbReference type="PANTHER" id="PTHR15622:SF2">
    <property type="entry name" value="U4_U6 SMALL NUCLEAR RIBONUCLEOPROTEIN PRP4"/>
    <property type="match status" value="1"/>
</dbReference>
<dbReference type="Pfam" id="PF07525">
    <property type="entry name" value="SOCS_box"/>
    <property type="match status" value="1"/>
</dbReference>
<dbReference type="SMART" id="SM00253">
    <property type="entry name" value="SOCS"/>
    <property type="match status" value="1"/>
</dbReference>
<dbReference type="AlphaFoldDB" id="A0A3M6U2U4"/>
<dbReference type="Proteomes" id="UP000275408">
    <property type="component" value="Unassembled WGS sequence"/>
</dbReference>
<dbReference type="Gene3D" id="2.130.10.10">
    <property type="entry name" value="YVTN repeat-like/Quinoprotein amine dehydrogenase"/>
    <property type="match status" value="2"/>
</dbReference>
<dbReference type="Pfam" id="PF00400">
    <property type="entry name" value="WD40"/>
    <property type="match status" value="3"/>
</dbReference>
<evidence type="ECO:0000259" key="2">
    <source>
        <dbReference type="PROSITE" id="PS50225"/>
    </source>
</evidence>
<protein>
    <recommendedName>
        <fullName evidence="2">SOCS box domain-containing protein</fullName>
    </recommendedName>
</protein>
<dbReference type="SMART" id="SM00969">
    <property type="entry name" value="SOCS_box"/>
    <property type="match status" value="1"/>
</dbReference>
<feature type="domain" description="SOCS box" evidence="2">
    <location>
        <begin position="413"/>
        <end position="450"/>
    </location>
</feature>
<evidence type="ECO:0000313" key="3">
    <source>
        <dbReference type="EMBL" id="RMX48003.1"/>
    </source>
</evidence>
<keyword evidence="1" id="KW-0833">Ubl conjugation pathway</keyword>
<dbReference type="OMA" id="CLAFTRT"/>
<dbReference type="InterPro" id="IPR051983">
    <property type="entry name" value="WSB_SOCS-box_domain"/>
</dbReference>
<keyword evidence="4" id="KW-1185">Reference proteome</keyword>
<dbReference type="Pfam" id="PF07676">
    <property type="entry name" value="PD40"/>
    <property type="match status" value="1"/>
</dbReference>
<reference evidence="3 4" key="1">
    <citation type="journal article" date="2018" name="Sci. Rep.">
        <title>Comparative analysis of the Pocillopora damicornis genome highlights role of immune system in coral evolution.</title>
        <authorList>
            <person name="Cunning R."/>
            <person name="Bay R.A."/>
            <person name="Gillette P."/>
            <person name="Baker A.C."/>
            <person name="Traylor-Knowles N."/>
        </authorList>
    </citation>
    <scope>NUCLEOTIDE SEQUENCE [LARGE SCALE GENOMIC DNA]</scope>
    <source>
        <strain evidence="3">RSMAS</strain>
        <tissue evidence="3">Whole animal</tissue>
    </source>
</reference>
<dbReference type="STRING" id="46731.A0A3M6U2U4"/>
<dbReference type="PROSITE" id="PS50225">
    <property type="entry name" value="SOCS"/>
    <property type="match status" value="1"/>
</dbReference>
<accession>A0A3M6U2U4</accession>
<organism evidence="3 4">
    <name type="scientific">Pocillopora damicornis</name>
    <name type="common">Cauliflower coral</name>
    <name type="synonym">Millepora damicornis</name>
    <dbReference type="NCBI Taxonomy" id="46731"/>
    <lineage>
        <taxon>Eukaryota</taxon>
        <taxon>Metazoa</taxon>
        <taxon>Cnidaria</taxon>
        <taxon>Anthozoa</taxon>
        <taxon>Hexacorallia</taxon>
        <taxon>Scleractinia</taxon>
        <taxon>Astrocoeniina</taxon>
        <taxon>Pocilloporidae</taxon>
        <taxon>Pocillopora</taxon>
    </lineage>
</organism>
<dbReference type="GO" id="GO:0035556">
    <property type="term" value="P:intracellular signal transduction"/>
    <property type="evidence" value="ECO:0007669"/>
    <property type="project" value="InterPro"/>
</dbReference>
<dbReference type="PANTHER" id="PTHR15622">
    <property type="entry name" value="WD40 REPEAT PROTEIN"/>
    <property type="match status" value="1"/>
</dbReference>
<dbReference type="Gene3D" id="1.10.750.20">
    <property type="entry name" value="SOCS box"/>
    <property type="match status" value="1"/>
</dbReference>